<dbReference type="SUPFAM" id="SSF109604">
    <property type="entry name" value="HD-domain/PDEase-like"/>
    <property type="match status" value="1"/>
</dbReference>
<proteinExistence type="inferred from homology"/>
<dbReference type="InterPro" id="IPR004088">
    <property type="entry name" value="KH_dom_type_1"/>
</dbReference>
<dbReference type="GO" id="GO:0006402">
    <property type="term" value="P:mRNA catabolic process"/>
    <property type="evidence" value="ECO:0007669"/>
    <property type="project" value="UniProtKB-UniRule"/>
</dbReference>
<feature type="domain" description="HD" evidence="8">
    <location>
        <begin position="337"/>
        <end position="430"/>
    </location>
</feature>
<dbReference type="CDD" id="cd00077">
    <property type="entry name" value="HDc"/>
    <property type="match status" value="1"/>
</dbReference>
<dbReference type="RefSeq" id="WP_146841899.1">
    <property type="nucleotide sequence ID" value="NZ_BJWG01000003.1"/>
</dbReference>
<gene>
    <name evidence="5 9" type="primary">rny</name>
    <name evidence="9" type="ORF">CCO02nite_09460</name>
</gene>
<dbReference type="NCBIfam" id="TIGR00277">
    <property type="entry name" value="HDIG"/>
    <property type="match status" value="1"/>
</dbReference>
<evidence type="ECO:0000259" key="8">
    <source>
        <dbReference type="PROSITE" id="PS51831"/>
    </source>
</evidence>
<dbReference type="InterPro" id="IPR003607">
    <property type="entry name" value="HD/PDEase_dom"/>
</dbReference>
<dbReference type="OrthoDB" id="9803205at2"/>
<dbReference type="Pfam" id="PF01966">
    <property type="entry name" value="HD"/>
    <property type="match status" value="1"/>
</dbReference>
<dbReference type="GO" id="GO:0003723">
    <property type="term" value="F:RNA binding"/>
    <property type="evidence" value="ECO:0007669"/>
    <property type="project" value="UniProtKB-UniRule"/>
</dbReference>
<name>A0A511J8H6_9CELL</name>
<evidence type="ECO:0000256" key="1">
    <source>
        <dbReference type="ARBA" id="ARBA00022722"/>
    </source>
</evidence>
<dbReference type="PROSITE" id="PS50084">
    <property type="entry name" value="KH_TYPE_1"/>
    <property type="match status" value="1"/>
</dbReference>
<dbReference type="SMART" id="SM00471">
    <property type="entry name" value="HDc"/>
    <property type="match status" value="1"/>
</dbReference>
<comment type="subcellular location">
    <subcellularLocation>
        <location evidence="5">Cell membrane</location>
        <topology evidence="5">Single-pass membrane protein</topology>
    </subcellularLocation>
</comment>
<evidence type="ECO:0000256" key="2">
    <source>
        <dbReference type="ARBA" id="ARBA00022759"/>
    </source>
</evidence>
<keyword evidence="5" id="KW-0812">Transmembrane</keyword>
<dbReference type="InterPro" id="IPR006674">
    <property type="entry name" value="HD_domain"/>
</dbReference>
<feature type="transmembrane region" description="Helical" evidence="5">
    <location>
        <begin position="6"/>
        <end position="26"/>
    </location>
</feature>
<keyword evidence="4 5" id="KW-0694">RNA-binding</keyword>
<evidence type="ECO:0000256" key="4">
    <source>
        <dbReference type="ARBA" id="ARBA00022884"/>
    </source>
</evidence>
<dbReference type="EMBL" id="BJWG01000003">
    <property type="protein sequence ID" value="GEL94288.1"/>
    <property type="molecule type" value="Genomic_DNA"/>
</dbReference>
<keyword evidence="5" id="KW-1133">Transmembrane helix</keyword>
<dbReference type="Gene3D" id="1.10.3210.10">
    <property type="entry name" value="Hypothetical protein af1432"/>
    <property type="match status" value="1"/>
</dbReference>
<protein>
    <recommendedName>
        <fullName evidence="5 6">Ribonuclease Y</fullName>
        <shortName evidence="5">RNase Y</shortName>
        <ecNumber evidence="5 6">3.1.-.-</ecNumber>
    </recommendedName>
</protein>
<dbReference type="Pfam" id="PF12072">
    <property type="entry name" value="RNase_Y_N"/>
    <property type="match status" value="1"/>
</dbReference>
<comment type="function">
    <text evidence="5">Endoribonuclease that initiates mRNA decay.</text>
</comment>
<keyword evidence="7" id="KW-0175">Coiled coil</keyword>
<dbReference type="Proteomes" id="UP000321720">
    <property type="component" value="Unassembled WGS sequence"/>
</dbReference>
<accession>A0A511J8H6</accession>
<comment type="similarity">
    <text evidence="5">Belongs to the RNase Y family.</text>
</comment>
<dbReference type="PROSITE" id="PS51831">
    <property type="entry name" value="HD"/>
    <property type="match status" value="1"/>
</dbReference>
<evidence type="ECO:0000313" key="9">
    <source>
        <dbReference type="EMBL" id="GEL94288.1"/>
    </source>
</evidence>
<dbReference type="Pfam" id="PF00013">
    <property type="entry name" value="KH_1"/>
    <property type="match status" value="1"/>
</dbReference>
<evidence type="ECO:0000313" key="10">
    <source>
        <dbReference type="Proteomes" id="UP000321720"/>
    </source>
</evidence>
<dbReference type="CDD" id="cd22431">
    <property type="entry name" value="KH-I_RNaseY"/>
    <property type="match status" value="1"/>
</dbReference>
<dbReference type="InterPro" id="IPR036612">
    <property type="entry name" value="KH_dom_type_1_sf"/>
</dbReference>
<dbReference type="PANTHER" id="PTHR12826">
    <property type="entry name" value="RIBONUCLEASE Y"/>
    <property type="match status" value="1"/>
</dbReference>
<organism evidence="9 10">
    <name type="scientific">Cellulomonas composti</name>
    <dbReference type="NCBI Taxonomy" id="266130"/>
    <lineage>
        <taxon>Bacteria</taxon>
        <taxon>Bacillati</taxon>
        <taxon>Actinomycetota</taxon>
        <taxon>Actinomycetes</taxon>
        <taxon>Micrococcales</taxon>
        <taxon>Cellulomonadaceae</taxon>
        <taxon>Cellulomonas</taxon>
    </lineage>
</organism>
<feature type="coiled-coil region" evidence="7">
    <location>
        <begin position="45"/>
        <end position="96"/>
    </location>
</feature>
<keyword evidence="1 5" id="KW-0540">Nuclease</keyword>
<dbReference type="GO" id="GO:0005886">
    <property type="term" value="C:plasma membrane"/>
    <property type="evidence" value="ECO:0007669"/>
    <property type="project" value="UniProtKB-SubCell"/>
</dbReference>
<dbReference type="AlphaFoldDB" id="A0A511J8H6"/>
<keyword evidence="3 5" id="KW-0378">Hydrolase</keyword>
<sequence>MGDGGWGTVIGLLGLCLVALILVLLARREAAAQRSQAAQDVASIKDEARALLSDAERRERRAVERAEALEAQSVRTTELEHRARERERAAAQAERDADRRLAEAERSAEKRLVETERLANDRMTEATRAAREEVERAQEKALAELESVTGLTAQDARAELTRRITEQAENDAAARVRRTEAQARRTADARARRIVATAVQRTAVATSSQAAITVLPLPSDEMKGRIIGKEGRNIRSFEALTGVNVLIDEQPDAVVLSCFDPERREVAQVTLDALMTDGRIHPQRIEETYAEALASAPERTLAAGHEAAERAGVADLHPTLVRTLGQLRLRTSYGQNVLEHLVETALLAAALAAEVGADVAVARRGAFLHDIGKALTAELPGTHASIGADLARRHGESDVVVNAIAAHHDEVPLETVEAVLVQVADAISAARPGARRQELDQYIERMDKLEALVAAHAGVRRALAMSAGREVRVLVEPEQVDDRALPQLAVAIARHIEADLAYPGEIKVTVVRELRASATAG</sequence>
<dbReference type="InterPro" id="IPR004087">
    <property type="entry name" value="KH_dom"/>
</dbReference>
<comment type="caution">
    <text evidence="9">The sequence shown here is derived from an EMBL/GenBank/DDBJ whole genome shotgun (WGS) entry which is preliminary data.</text>
</comment>
<dbReference type="InterPro" id="IPR022711">
    <property type="entry name" value="RNase_Y_N"/>
</dbReference>
<dbReference type="SMART" id="SM00322">
    <property type="entry name" value="KH"/>
    <property type="match status" value="1"/>
</dbReference>
<dbReference type="InterPro" id="IPR006675">
    <property type="entry name" value="HDIG_dom"/>
</dbReference>
<dbReference type="EC" id="3.1.-.-" evidence="5 6"/>
<dbReference type="GO" id="GO:0004521">
    <property type="term" value="F:RNA endonuclease activity"/>
    <property type="evidence" value="ECO:0007669"/>
    <property type="project" value="UniProtKB-UniRule"/>
</dbReference>
<keyword evidence="5" id="KW-0472">Membrane</keyword>
<keyword evidence="2 5" id="KW-0255">Endonuclease</keyword>
<dbReference type="PANTHER" id="PTHR12826:SF15">
    <property type="entry name" value="RIBONUCLEASE Y"/>
    <property type="match status" value="1"/>
</dbReference>
<dbReference type="HAMAP" id="MF_00335">
    <property type="entry name" value="RNase_Y"/>
    <property type="match status" value="1"/>
</dbReference>
<evidence type="ECO:0000256" key="7">
    <source>
        <dbReference type="SAM" id="Coils"/>
    </source>
</evidence>
<dbReference type="InterPro" id="IPR017705">
    <property type="entry name" value="Ribonuclease_Y"/>
</dbReference>
<evidence type="ECO:0000256" key="6">
    <source>
        <dbReference type="NCBIfam" id="TIGR03319"/>
    </source>
</evidence>
<keyword evidence="5" id="KW-1003">Cell membrane</keyword>
<dbReference type="NCBIfam" id="TIGR03319">
    <property type="entry name" value="RNase_Y"/>
    <property type="match status" value="1"/>
</dbReference>
<dbReference type="SUPFAM" id="SSF54791">
    <property type="entry name" value="Eukaryotic type KH-domain (KH-domain type I)"/>
    <property type="match status" value="1"/>
</dbReference>
<evidence type="ECO:0000256" key="5">
    <source>
        <dbReference type="HAMAP-Rule" id="MF_00335"/>
    </source>
</evidence>
<dbReference type="GO" id="GO:0016787">
    <property type="term" value="F:hydrolase activity"/>
    <property type="evidence" value="ECO:0007669"/>
    <property type="project" value="UniProtKB-KW"/>
</dbReference>
<evidence type="ECO:0000256" key="3">
    <source>
        <dbReference type="ARBA" id="ARBA00022801"/>
    </source>
</evidence>
<reference evidence="9 10" key="1">
    <citation type="submission" date="2019-07" db="EMBL/GenBank/DDBJ databases">
        <title>Whole genome shotgun sequence of Cellulomonas composti NBRC 100758.</title>
        <authorList>
            <person name="Hosoyama A."/>
            <person name="Uohara A."/>
            <person name="Ohji S."/>
            <person name="Ichikawa N."/>
        </authorList>
    </citation>
    <scope>NUCLEOTIDE SEQUENCE [LARGE SCALE GENOMIC DNA]</scope>
    <source>
        <strain evidence="9 10">NBRC 100758</strain>
    </source>
</reference>
<keyword evidence="10" id="KW-1185">Reference proteome</keyword>